<feature type="transmembrane region" description="Helical" evidence="2">
    <location>
        <begin position="189"/>
        <end position="214"/>
    </location>
</feature>
<dbReference type="Proteomes" id="UP000025047">
    <property type="component" value="Unassembled WGS sequence"/>
</dbReference>
<proteinExistence type="predicted"/>
<evidence type="ECO:0000256" key="2">
    <source>
        <dbReference type="SAM" id="Phobius"/>
    </source>
</evidence>
<sequence length="317" mass="31200">MNGGAGRVVTTRFAGIMAAVTAAMLWGTTGTVQALLPAARDPLAVGALRLSFGALALLAMALAHGPSRRALRGLPWAGLALAGVAVAGYNLLFFRAVEIAGVGIGTAVAIGSAPLWTTAWEIAAQRLWPDRWRGAGQVVSVAGVVLLALAGGGAQGSALGVALAAGAGACYATYSLVTSRLGHRAPPLALAAATFGLGALLTLPVLLLAPPVWLSGAESWAAMAFLGIGATALSYALYTWGAGPACRLDRRDAGAGRTGDGLAAGGDRGGRAGDGAAPGGGASGAGRARGRGAGARASRRRAAMLNPNPFDPSPPAA</sequence>
<feature type="transmembrane region" description="Helical" evidence="2">
    <location>
        <begin position="74"/>
        <end position="93"/>
    </location>
</feature>
<keyword evidence="5" id="KW-1185">Reference proteome</keyword>
<keyword evidence="2" id="KW-0812">Transmembrane</keyword>
<comment type="caution">
    <text evidence="4">The sequence shown here is derived from an EMBL/GenBank/DDBJ whole genome shotgun (WGS) entry which is preliminary data.</text>
</comment>
<dbReference type="PANTHER" id="PTHR22911:SF79">
    <property type="entry name" value="MOBA-LIKE NTP TRANSFERASE DOMAIN-CONTAINING PROTEIN"/>
    <property type="match status" value="1"/>
</dbReference>
<gene>
    <name evidence="4" type="ORF">Lokhon_00236</name>
</gene>
<dbReference type="InterPro" id="IPR000620">
    <property type="entry name" value="EamA_dom"/>
</dbReference>
<feature type="transmembrane region" description="Helical" evidence="2">
    <location>
        <begin position="12"/>
        <end position="36"/>
    </location>
</feature>
<dbReference type="PANTHER" id="PTHR22911">
    <property type="entry name" value="ACYL-MALONYL CONDENSING ENZYME-RELATED"/>
    <property type="match status" value="1"/>
</dbReference>
<dbReference type="SUPFAM" id="SSF103481">
    <property type="entry name" value="Multidrug resistance efflux transporter EmrE"/>
    <property type="match status" value="1"/>
</dbReference>
<dbReference type="Pfam" id="PF00892">
    <property type="entry name" value="EamA"/>
    <property type="match status" value="2"/>
</dbReference>
<evidence type="ECO:0000313" key="5">
    <source>
        <dbReference type="Proteomes" id="UP000025047"/>
    </source>
</evidence>
<accession>A0A017HGR1</accession>
<keyword evidence="2" id="KW-1133">Transmembrane helix</keyword>
<feature type="domain" description="EamA" evidence="3">
    <location>
        <begin position="159"/>
        <end position="241"/>
    </location>
</feature>
<organism evidence="4 5">
    <name type="scientific">Limimaricola hongkongensis DSM 17492</name>
    <dbReference type="NCBI Taxonomy" id="1122180"/>
    <lineage>
        <taxon>Bacteria</taxon>
        <taxon>Pseudomonadati</taxon>
        <taxon>Pseudomonadota</taxon>
        <taxon>Alphaproteobacteria</taxon>
        <taxon>Rhodobacterales</taxon>
        <taxon>Paracoccaceae</taxon>
        <taxon>Limimaricola</taxon>
    </lineage>
</organism>
<protein>
    <recommendedName>
        <fullName evidence="3">EamA domain-containing protein</fullName>
    </recommendedName>
</protein>
<feature type="transmembrane region" description="Helical" evidence="2">
    <location>
        <begin position="220"/>
        <end position="241"/>
    </location>
</feature>
<feature type="compositionally biased region" description="Gly residues" evidence="1">
    <location>
        <begin position="257"/>
        <end position="284"/>
    </location>
</feature>
<feature type="transmembrane region" description="Helical" evidence="2">
    <location>
        <begin position="99"/>
        <end position="120"/>
    </location>
</feature>
<dbReference type="InterPro" id="IPR037185">
    <property type="entry name" value="EmrE-like"/>
</dbReference>
<evidence type="ECO:0000256" key="1">
    <source>
        <dbReference type="SAM" id="MobiDB-lite"/>
    </source>
</evidence>
<keyword evidence="2" id="KW-0472">Membrane</keyword>
<dbReference type="STRING" id="1122180.Lokhon_00236"/>
<dbReference type="PATRIC" id="fig|1122180.6.peg.241"/>
<reference evidence="4 5" key="1">
    <citation type="submission" date="2013-03" db="EMBL/GenBank/DDBJ databases">
        <authorList>
            <person name="Fiebig A."/>
            <person name="Goeker M."/>
            <person name="Klenk H.-P.P."/>
        </authorList>
    </citation>
    <scope>NUCLEOTIDE SEQUENCE [LARGE SCALE GENOMIC DNA]</scope>
    <source>
        <strain evidence="4 5">DSM 17492</strain>
    </source>
</reference>
<dbReference type="GO" id="GO:0016020">
    <property type="term" value="C:membrane"/>
    <property type="evidence" value="ECO:0007669"/>
    <property type="project" value="InterPro"/>
</dbReference>
<feature type="region of interest" description="Disordered" evidence="1">
    <location>
        <begin position="257"/>
        <end position="317"/>
    </location>
</feature>
<dbReference type="HOGENOM" id="CLU_876610_0_0_5"/>
<name>A0A017HGR1_9RHOB</name>
<dbReference type="eggNOG" id="COG0697">
    <property type="taxonomic scope" value="Bacteria"/>
</dbReference>
<dbReference type="AlphaFoldDB" id="A0A017HGR1"/>
<feature type="transmembrane region" description="Helical" evidence="2">
    <location>
        <begin position="42"/>
        <end position="62"/>
    </location>
</feature>
<dbReference type="EMBL" id="APGJ01000001">
    <property type="protein sequence ID" value="EYD73682.1"/>
    <property type="molecule type" value="Genomic_DNA"/>
</dbReference>
<feature type="transmembrane region" description="Helical" evidence="2">
    <location>
        <begin position="158"/>
        <end position="177"/>
    </location>
</feature>
<feature type="transmembrane region" description="Helical" evidence="2">
    <location>
        <begin position="132"/>
        <end position="152"/>
    </location>
</feature>
<evidence type="ECO:0000259" key="3">
    <source>
        <dbReference type="Pfam" id="PF00892"/>
    </source>
</evidence>
<feature type="domain" description="EamA" evidence="3">
    <location>
        <begin position="14"/>
        <end position="148"/>
    </location>
</feature>
<evidence type="ECO:0000313" key="4">
    <source>
        <dbReference type="EMBL" id="EYD73682.1"/>
    </source>
</evidence>